<dbReference type="SUPFAM" id="SSF56235">
    <property type="entry name" value="N-terminal nucleophile aminohydrolases (Ntn hydrolases)"/>
    <property type="match status" value="1"/>
</dbReference>
<evidence type="ECO:0000256" key="3">
    <source>
        <dbReference type="ARBA" id="ARBA00022801"/>
    </source>
</evidence>
<keyword evidence="4" id="KW-0865">Zymogen</keyword>
<dbReference type="InterPro" id="IPR029055">
    <property type="entry name" value="Ntn_hydrolases_N"/>
</dbReference>
<dbReference type="PANTHER" id="PTHR34218:SF3">
    <property type="entry name" value="ACYL-HOMOSERINE LACTONE ACYLASE PVDQ"/>
    <property type="match status" value="1"/>
</dbReference>
<comment type="similarity">
    <text evidence="1">Belongs to the peptidase S45 family.</text>
</comment>
<proteinExistence type="inferred from homology"/>
<feature type="binding site" evidence="6">
    <location>
        <position position="330"/>
    </location>
    <ligand>
        <name>Ca(2+)</name>
        <dbReference type="ChEBI" id="CHEBI:29108"/>
    </ligand>
</feature>
<feature type="active site" description="Nucleophile" evidence="5">
    <location>
        <position position="257"/>
    </location>
</feature>
<reference evidence="8" key="2">
    <citation type="submission" date="2021-01" db="EMBL/GenBank/DDBJ databases">
        <authorList>
            <person name="Hahn C.R."/>
            <person name="Youssef N.H."/>
            <person name="Elshahed M."/>
        </authorList>
    </citation>
    <scope>NUCLEOTIDE SEQUENCE</scope>
    <source>
        <strain evidence="8">Zod_Metabat.24</strain>
    </source>
</reference>
<evidence type="ECO:0000256" key="4">
    <source>
        <dbReference type="ARBA" id="ARBA00023145"/>
    </source>
</evidence>
<dbReference type="Gene3D" id="3.60.20.10">
    <property type="entry name" value="Glutamine Phosphoribosylpyrophosphate, subunit 1, domain 1"/>
    <property type="match status" value="1"/>
</dbReference>
<dbReference type="InterPro" id="IPR023343">
    <property type="entry name" value="Penicillin_amidase_dom1"/>
</dbReference>
<evidence type="ECO:0000256" key="7">
    <source>
        <dbReference type="SAM" id="Phobius"/>
    </source>
</evidence>
<sequence>MKIVKYAFIVAAVLIIATAVFFQVFFRVSIPKYSGTLDVEGLTVDVEIRTDEYGVPHIFAENERDLFFAQGYITARERMFQMDMTRLAGRGELSTLFGKATEEMDRFLKTVGFYRTARLEYEELPQEYKEVVIAYTNGVNAYLDSVKRLPREYAILRVKPEKWVVEDTVVTGLLMAYSLTRSKKTDLILYRIGEAAGEDMLDLITPSFPDFAPRVSSLGGLDGENRVARSHFTRFNGGEEGVSNGNLPLIPPEIAASNWMIFSGSKTTTGAPIFTGSPDLEPKIPSLFYVVHLSGGDYDVIGGSIPGMPGVNVLGFNGNIAWSNVNGRVDELDYFIEKVNPKNKNQYLTEKGYVDFGIVEETLKIKKKGKIVEEKMRIKISRHGPIISDVMSLAPDNCAMMWVGNKPCGIIQGCLEICKAGDFDEFRRAISLITTPTLNVGYADAEGNIGYQYMASPPIRKKGNGTVPVPGWTGEYDWVGNIPFERLPYDLNPKKGYLGSFNNEPKKTDYHVTNFYLFERATRFEEMAKGIDKMSLDDAHKIQLDSVSVVAERWVPIVVEACSDSEDLKDALALFDGWNFASKKDSPAASLFNSFYYHMMGNTLRDNVGEEVWEEHLSGYYIVYVPDLLMTKIVNDNDNLLYDDIGTEGVTETRNDMVVKSMKDAVTELTESLGANPEKWAWEKVHRMTFKHPMGSGLSFFNLKPIPTDGDGYTINAGMWDNKDRYEMVSGGVIRMIVDFSDVERSTIICPPGQSGHFKSPHYDDLAKMWAEGGQIPMHYLTAKELPNLLILKKK</sequence>
<dbReference type="InterPro" id="IPR043147">
    <property type="entry name" value="Penicillin_amidase_A-knob"/>
</dbReference>
<dbReference type="GO" id="GO:0017000">
    <property type="term" value="P:antibiotic biosynthetic process"/>
    <property type="evidence" value="ECO:0007669"/>
    <property type="project" value="InterPro"/>
</dbReference>
<dbReference type="PANTHER" id="PTHR34218">
    <property type="entry name" value="PEPTIDASE S45 PENICILLIN AMIDASE"/>
    <property type="match status" value="1"/>
</dbReference>
<dbReference type="InterPro" id="IPR002692">
    <property type="entry name" value="S45"/>
</dbReference>
<keyword evidence="2" id="KW-0732">Signal</keyword>
<reference evidence="8" key="1">
    <citation type="journal article" date="2021" name="Environ. Microbiol.">
        <title>Genomic characterization of three novel Desulfobacterota classes expand the metabolic and phylogenetic diversity of the phylum.</title>
        <authorList>
            <person name="Murphy C.L."/>
            <person name="Biggerstaff J."/>
            <person name="Eichhorn A."/>
            <person name="Ewing E."/>
            <person name="Shahan R."/>
            <person name="Soriano D."/>
            <person name="Stewart S."/>
            <person name="VanMol K."/>
            <person name="Walker R."/>
            <person name="Walters P."/>
            <person name="Elshahed M.S."/>
            <person name="Youssef N.H."/>
        </authorList>
    </citation>
    <scope>NUCLEOTIDE SEQUENCE</scope>
    <source>
        <strain evidence="8">Zod_Metabat.24</strain>
    </source>
</reference>
<protein>
    <submittedName>
        <fullName evidence="8">Penicillin acylase family protein</fullName>
    </submittedName>
</protein>
<gene>
    <name evidence="8" type="ORF">JW984_14960</name>
</gene>
<dbReference type="Gene3D" id="1.10.1400.10">
    <property type="match status" value="1"/>
</dbReference>
<organism evidence="8 9">
    <name type="scientific">Candidatus Zymogenus saltonus</name>
    <dbReference type="NCBI Taxonomy" id="2844893"/>
    <lineage>
        <taxon>Bacteria</taxon>
        <taxon>Deltaproteobacteria</taxon>
        <taxon>Candidatus Zymogenia</taxon>
        <taxon>Candidatus Zymogeniales</taxon>
        <taxon>Candidatus Zymogenaceae</taxon>
        <taxon>Candidatus Zymogenus</taxon>
    </lineage>
</organism>
<keyword evidence="7" id="KW-1133">Transmembrane helix</keyword>
<evidence type="ECO:0000313" key="8">
    <source>
        <dbReference type="EMBL" id="MBN1574495.1"/>
    </source>
</evidence>
<dbReference type="PIRSF" id="PIRSF001227">
    <property type="entry name" value="Pen_acylase"/>
    <property type="match status" value="1"/>
</dbReference>
<dbReference type="InterPro" id="IPR043146">
    <property type="entry name" value="Penicillin_amidase_N_B-knob"/>
</dbReference>
<evidence type="ECO:0000256" key="6">
    <source>
        <dbReference type="PIRSR" id="PIRSR001227-2"/>
    </source>
</evidence>
<name>A0A9D8KG92_9DELT</name>
<comment type="cofactor">
    <cofactor evidence="6">
        <name>Ca(2+)</name>
        <dbReference type="ChEBI" id="CHEBI:29108"/>
    </cofactor>
    <text evidence="6">Binds 1 Ca(2+) ion per dimer.</text>
</comment>
<dbReference type="Proteomes" id="UP000809273">
    <property type="component" value="Unassembled WGS sequence"/>
</dbReference>
<dbReference type="Pfam" id="PF01804">
    <property type="entry name" value="Penicil_amidase"/>
    <property type="match status" value="1"/>
</dbReference>
<evidence type="ECO:0000256" key="1">
    <source>
        <dbReference type="ARBA" id="ARBA00006586"/>
    </source>
</evidence>
<evidence type="ECO:0000256" key="5">
    <source>
        <dbReference type="PIRSR" id="PIRSR001227-1"/>
    </source>
</evidence>
<accession>A0A9D8KG92</accession>
<dbReference type="GO" id="GO:0016811">
    <property type="term" value="F:hydrolase activity, acting on carbon-nitrogen (but not peptide) bonds, in linear amides"/>
    <property type="evidence" value="ECO:0007669"/>
    <property type="project" value="InterPro"/>
</dbReference>
<keyword evidence="7" id="KW-0812">Transmembrane</keyword>
<dbReference type="Gene3D" id="1.10.439.10">
    <property type="entry name" value="Penicillin Amidohydrolase, domain 1"/>
    <property type="match status" value="1"/>
</dbReference>
<evidence type="ECO:0000313" key="9">
    <source>
        <dbReference type="Proteomes" id="UP000809273"/>
    </source>
</evidence>
<keyword evidence="6" id="KW-0106">Calcium</keyword>
<dbReference type="InterPro" id="IPR014395">
    <property type="entry name" value="Pen/GL7ACA/AHL_acylase"/>
</dbReference>
<dbReference type="GO" id="GO:0046872">
    <property type="term" value="F:metal ion binding"/>
    <property type="evidence" value="ECO:0007669"/>
    <property type="project" value="UniProtKB-KW"/>
</dbReference>
<dbReference type="CDD" id="cd03747">
    <property type="entry name" value="Ntn_PGA_like"/>
    <property type="match status" value="1"/>
</dbReference>
<feature type="binding site" evidence="6">
    <location>
        <position position="333"/>
    </location>
    <ligand>
        <name>Ca(2+)</name>
        <dbReference type="ChEBI" id="CHEBI:29108"/>
    </ligand>
</feature>
<feature type="transmembrane region" description="Helical" evidence="7">
    <location>
        <begin position="7"/>
        <end position="26"/>
    </location>
</feature>
<dbReference type="EMBL" id="JAFGIX010000080">
    <property type="protein sequence ID" value="MBN1574495.1"/>
    <property type="molecule type" value="Genomic_DNA"/>
</dbReference>
<comment type="caution">
    <text evidence="8">The sequence shown here is derived from an EMBL/GenBank/DDBJ whole genome shotgun (WGS) entry which is preliminary data.</text>
</comment>
<keyword evidence="6" id="KW-0479">Metal-binding</keyword>
<evidence type="ECO:0000256" key="2">
    <source>
        <dbReference type="ARBA" id="ARBA00022729"/>
    </source>
</evidence>
<dbReference type="Gene3D" id="2.30.120.10">
    <property type="match status" value="1"/>
</dbReference>
<dbReference type="AlphaFoldDB" id="A0A9D8KG92"/>
<keyword evidence="7" id="KW-0472">Membrane</keyword>
<keyword evidence="3" id="KW-0378">Hydrolase</keyword>